<dbReference type="GO" id="GO:0016787">
    <property type="term" value="F:hydrolase activity"/>
    <property type="evidence" value="ECO:0007669"/>
    <property type="project" value="UniProtKB-KW"/>
</dbReference>
<protein>
    <submittedName>
        <fullName evidence="5">DEAD/DEAH box helicase</fullName>
        <ecNumber evidence="5">3.6.4.-</ecNumber>
    </submittedName>
</protein>
<feature type="domain" description="Helicase C-terminal" evidence="4">
    <location>
        <begin position="585"/>
        <end position="745"/>
    </location>
</feature>
<dbReference type="Pfam" id="PF00176">
    <property type="entry name" value="SNF2-rel_dom"/>
    <property type="match status" value="1"/>
</dbReference>
<name>A0ABV7T065_9GAMM</name>
<comment type="caution">
    <text evidence="5">The sequence shown here is derived from an EMBL/GenBank/DDBJ whole genome shotgun (WGS) entry which is preliminary data.</text>
</comment>
<dbReference type="InterPro" id="IPR001650">
    <property type="entry name" value="Helicase_C-like"/>
</dbReference>
<dbReference type="InterPro" id="IPR027417">
    <property type="entry name" value="P-loop_NTPase"/>
</dbReference>
<dbReference type="Proteomes" id="UP001595630">
    <property type="component" value="Unassembled WGS sequence"/>
</dbReference>
<dbReference type="Gene3D" id="3.40.50.10810">
    <property type="entry name" value="Tandem AAA-ATPase domain"/>
    <property type="match status" value="1"/>
</dbReference>
<sequence>MPLPMLSLGSHAGLNYQPGSGRMVPALQHRAGLSFAYLDARTHDKARPNERLSVKDGESRLSIVRQTRVEQAYRQRLLELGFSPALRQSQALPKDSGEMFDLPSEPAWLRFATEHLALLRQEGWRIEIQSGFAFDLHSVQHWYAQVDELPGQRHFELDLGLVVDNERISLVPVLLRLIRSSHPGLADHKRLALRADHELMRLTLEARTPFNVALPLGRLKPILALLADTCLHQSDDRLRLDRSDASRLLDLEGSTLQWQGGDALLQFARSLRDYDRCATGQPMGLQATLRGYQLQGLRWMQTLGGLRVGGILADDMGLGKTLQSLAHLLSEKQAGRLTLPSLVVMPTSLIPNWLDEAARFAPELRVRSLHGSKRAHDLNALRDFDLLLTTYPLLSRDIDTLEQLPLHLVILDEAQNIKNATSKAAQAARRLQARQRFCLTGTPLENHLGELWSLFHFLMPGWLGDAKAFNRDYRFPIEKHGDQARLQQLQTRIQPFLLRRKKEDVARELPPKIEIIQWVELSPAQRDAYESIRLTMDRKVRREIERHGLASSQLVILEALLKLRQVCCDLRLVKKLERPSRGSAKLDCLLTILDEQLAEGRRILLFSQFTSMLALIEGELKSRKIDYVQITGKTVDRRTPVERFQRGQVALFLISLKAGGTGLNLTAADTVIHFDPWWNPAAEDQATDRAYRIGQDKPVLVYKLIARGTVEEKIQQLQRRKATLASDLLEQDGERVCDLQQSEIEALFAPLADPAR</sequence>
<dbReference type="InterPro" id="IPR038718">
    <property type="entry name" value="SNF2-like_sf"/>
</dbReference>
<evidence type="ECO:0000259" key="4">
    <source>
        <dbReference type="PROSITE" id="PS51194"/>
    </source>
</evidence>
<dbReference type="GO" id="GO:0004386">
    <property type="term" value="F:helicase activity"/>
    <property type="evidence" value="ECO:0007669"/>
    <property type="project" value="UniProtKB-KW"/>
</dbReference>
<keyword evidence="2 5" id="KW-0067">ATP-binding</keyword>
<dbReference type="EMBL" id="JBHRXZ010000002">
    <property type="protein sequence ID" value="MFC3606507.1"/>
    <property type="molecule type" value="Genomic_DNA"/>
</dbReference>
<keyword evidence="2 5" id="KW-0347">Helicase</keyword>
<organism evidence="5 6">
    <name type="scientific">Stutzerimonas tarimensis</name>
    <dbReference type="NCBI Taxonomy" id="1507735"/>
    <lineage>
        <taxon>Bacteria</taxon>
        <taxon>Pseudomonadati</taxon>
        <taxon>Pseudomonadota</taxon>
        <taxon>Gammaproteobacteria</taxon>
        <taxon>Pseudomonadales</taxon>
        <taxon>Pseudomonadaceae</taxon>
        <taxon>Stutzerimonas</taxon>
    </lineage>
</organism>
<keyword evidence="2 5" id="KW-0547">Nucleotide-binding</keyword>
<dbReference type="CDD" id="cd18793">
    <property type="entry name" value="SF2_C_SNF"/>
    <property type="match status" value="1"/>
</dbReference>
<accession>A0ABV7T065</accession>
<keyword evidence="1 5" id="KW-0378">Hydrolase</keyword>
<keyword evidence="6" id="KW-1185">Reference proteome</keyword>
<evidence type="ECO:0000256" key="1">
    <source>
        <dbReference type="ARBA" id="ARBA00022801"/>
    </source>
</evidence>
<dbReference type="PROSITE" id="PS51192">
    <property type="entry name" value="HELICASE_ATP_BIND_1"/>
    <property type="match status" value="1"/>
</dbReference>
<dbReference type="InterPro" id="IPR014001">
    <property type="entry name" value="Helicase_ATP-bd"/>
</dbReference>
<dbReference type="InterPro" id="IPR049730">
    <property type="entry name" value="SNF2/RAD54-like_C"/>
</dbReference>
<dbReference type="CDD" id="cd18012">
    <property type="entry name" value="DEXQc_arch_SWI2_SNF2"/>
    <property type="match status" value="1"/>
</dbReference>
<reference evidence="6" key="1">
    <citation type="journal article" date="2019" name="Int. J. Syst. Evol. Microbiol.">
        <title>The Global Catalogue of Microorganisms (GCM) 10K type strain sequencing project: providing services to taxonomists for standard genome sequencing and annotation.</title>
        <authorList>
            <consortium name="The Broad Institute Genomics Platform"/>
            <consortium name="The Broad Institute Genome Sequencing Center for Infectious Disease"/>
            <person name="Wu L."/>
            <person name="Ma J."/>
        </authorList>
    </citation>
    <scope>NUCLEOTIDE SEQUENCE [LARGE SCALE GENOMIC DNA]</scope>
    <source>
        <strain evidence="6">KCTC 42447</strain>
    </source>
</reference>
<evidence type="ECO:0000313" key="6">
    <source>
        <dbReference type="Proteomes" id="UP001595630"/>
    </source>
</evidence>
<dbReference type="PROSITE" id="PS51194">
    <property type="entry name" value="HELICASE_CTER"/>
    <property type="match status" value="1"/>
</dbReference>
<dbReference type="SMART" id="SM00487">
    <property type="entry name" value="DEXDc"/>
    <property type="match status" value="1"/>
</dbReference>
<dbReference type="EC" id="3.6.4.-" evidence="5"/>
<dbReference type="Gene3D" id="3.40.50.300">
    <property type="entry name" value="P-loop containing nucleotide triphosphate hydrolases"/>
    <property type="match status" value="1"/>
</dbReference>
<dbReference type="Pfam" id="PF00271">
    <property type="entry name" value="Helicase_C"/>
    <property type="match status" value="1"/>
</dbReference>
<proteinExistence type="predicted"/>
<gene>
    <name evidence="5" type="ORF">ACFOMF_01725</name>
</gene>
<dbReference type="RefSeq" id="WP_386360668.1">
    <property type="nucleotide sequence ID" value="NZ_JBHRXZ010000002.1"/>
</dbReference>
<evidence type="ECO:0000256" key="2">
    <source>
        <dbReference type="ARBA" id="ARBA00022806"/>
    </source>
</evidence>
<dbReference type="SMART" id="SM00490">
    <property type="entry name" value="HELICc"/>
    <property type="match status" value="1"/>
</dbReference>
<evidence type="ECO:0000313" key="5">
    <source>
        <dbReference type="EMBL" id="MFC3606507.1"/>
    </source>
</evidence>
<dbReference type="SUPFAM" id="SSF52540">
    <property type="entry name" value="P-loop containing nucleoside triphosphate hydrolases"/>
    <property type="match status" value="2"/>
</dbReference>
<feature type="domain" description="Helicase ATP-binding" evidence="3">
    <location>
        <begin position="301"/>
        <end position="461"/>
    </location>
</feature>
<dbReference type="InterPro" id="IPR000330">
    <property type="entry name" value="SNF2_N"/>
</dbReference>
<dbReference type="PANTHER" id="PTHR10799">
    <property type="entry name" value="SNF2/RAD54 HELICASE FAMILY"/>
    <property type="match status" value="1"/>
</dbReference>
<evidence type="ECO:0000259" key="3">
    <source>
        <dbReference type="PROSITE" id="PS51192"/>
    </source>
</evidence>